<dbReference type="GO" id="GO:0000978">
    <property type="term" value="F:RNA polymerase II cis-regulatory region sequence-specific DNA binding"/>
    <property type="evidence" value="ECO:0007669"/>
    <property type="project" value="TreeGrafter"/>
</dbReference>
<proteinExistence type="inferred from homology"/>
<dbReference type="EMBL" id="UFQT01000392">
    <property type="protein sequence ID" value="SSX23900.1"/>
    <property type="molecule type" value="Genomic_DNA"/>
</dbReference>
<sequence>MGKKPKKEDEMSEEYRKKRDRNNQAVKRSRVKSKKRTEETMTRVNQLKTKNKQLETKIEHLNKELKFLKDLFMTQAAAKADKIDVAQLKKLLAENDDSEPEDEDLANTSAS</sequence>
<accession>A0A336M1H7</accession>
<evidence type="ECO:0000256" key="7">
    <source>
        <dbReference type="SAM" id="MobiDB-lite"/>
    </source>
</evidence>
<dbReference type="AlphaFoldDB" id="A0A336M1H7"/>
<comment type="subcellular location">
    <subcellularLocation>
        <location evidence="1">Nucleus</location>
    </subcellularLocation>
</comment>
<dbReference type="GO" id="GO:0005634">
    <property type="term" value="C:nucleus"/>
    <property type="evidence" value="ECO:0007669"/>
    <property type="project" value="UniProtKB-SubCell"/>
</dbReference>
<dbReference type="InterPro" id="IPR004827">
    <property type="entry name" value="bZIP"/>
</dbReference>
<evidence type="ECO:0000256" key="6">
    <source>
        <dbReference type="ARBA" id="ARBA00023242"/>
    </source>
</evidence>
<reference evidence="9" key="1">
    <citation type="submission" date="2018-04" db="EMBL/GenBank/DDBJ databases">
        <authorList>
            <person name="Go L.Y."/>
            <person name="Mitchell J.A."/>
        </authorList>
    </citation>
    <scope>NUCLEOTIDE SEQUENCE</scope>
    <source>
        <tissue evidence="9">Whole organism</tissue>
    </source>
</reference>
<evidence type="ECO:0000256" key="4">
    <source>
        <dbReference type="ARBA" id="ARBA00023125"/>
    </source>
</evidence>
<dbReference type="GO" id="GO:0000981">
    <property type="term" value="F:DNA-binding transcription factor activity, RNA polymerase II-specific"/>
    <property type="evidence" value="ECO:0007669"/>
    <property type="project" value="TreeGrafter"/>
</dbReference>
<evidence type="ECO:0000256" key="5">
    <source>
        <dbReference type="ARBA" id="ARBA00023163"/>
    </source>
</evidence>
<evidence type="ECO:0000256" key="2">
    <source>
        <dbReference type="ARBA" id="ARBA00006951"/>
    </source>
</evidence>
<evidence type="ECO:0000256" key="1">
    <source>
        <dbReference type="ARBA" id="ARBA00004123"/>
    </source>
</evidence>
<feature type="compositionally biased region" description="Basic and acidic residues" evidence="7">
    <location>
        <begin position="1"/>
        <end position="17"/>
    </location>
</feature>
<protein>
    <submittedName>
        <fullName evidence="10">CSON009809 protein</fullName>
    </submittedName>
</protein>
<keyword evidence="4" id="KW-0238">DNA-binding</keyword>
<evidence type="ECO:0000259" key="8">
    <source>
        <dbReference type="PROSITE" id="PS50217"/>
    </source>
</evidence>
<keyword evidence="5" id="KW-0804">Transcription</keyword>
<dbReference type="SMART" id="SM00338">
    <property type="entry name" value="BRLZ"/>
    <property type="match status" value="1"/>
</dbReference>
<dbReference type="PROSITE" id="PS50217">
    <property type="entry name" value="BZIP"/>
    <property type="match status" value="1"/>
</dbReference>
<dbReference type="PANTHER" id="PTHR23334:SF69">
    <property type="entry name" value="CCAAT_ENHANCER-BINDING PROTEIN GAMMA"/>
    <property type="match status" value="1"/>
</dbReference>
<comment type="similarity">
    <text evidence="2">Belongs to the bZIP family. C/EBP subfamily.</text>
</comment>
<feature type="domain" description="BZIP" evidence="8">
    <location>
        <begin position="12"/>
        <end position="75"/>
    </location>
</feature>
<organism evidence="10">
    <name type="scientific">Culicoides sonorensis</name>
    <name type="common">Biting midge</name>
    <dbReference type="NCBI Taxonomy" id="179676"/>
    <lineage>
        <taxon>Eukaryota</taxon>
        <taxon>Metazoa</taxon>
        <taxon>Ecdysozoa</taxon>
        <taxon>Arthropoda</taxon>
        <taxon>Hexapoda</taxon>
        <taxon>Insecta</taxon>
        <taxon>Pterygota</taxon>
        <taxon>Neoptera</taxon>
        <taxon>Endopterygota</taxon>
        <taxon>Diptera</taxon>
        <taxon>Nematocera</taxon>
        <taxon>Chironomoidea</taxon>
        <taxon>Ceratopogonidae</taxon>
        <taxon>Ceratopogoninae</taxon>
        <taxon>Culicoides</taxon>
        <taxon>Monoculicoides</taxon>
    </lineage>
</organism>
<feature type="region of interest" description="Disordered" evidence="7">
    <location>
        <begin position="1"/>
        <end position="48"/>
    </location>
</feature>
<keyword evidence="3" id="KW-0805">Transcription regulation</keyword>
<name>A0A336M1H7_CULSO</name>
<dbReference type="GO" id="GO:0006351">
    <property type="term" value="P:DNA-templated transcription"/>
    <property type="evidence" value="ECO:0007669"/>
    <property type="project" value="InterPro"/>
</dbReference>
<reference evidence="10" key="2">
    <citation type="submission" date="2018-07" db="EMBL/GenBank/DDBJ databases">
        <authorList>
            <person name="Quirk P.G."/>
            <person name="Krulwich T.A."/>
        </authorList>
    </citation>
    <scope>NUCLEOTIDE SEQUENCE</scope>
</reference>
<dbReference type="VEuPathDB" id="VectorBase:CSON009809"/>
<evidence type="ECO:0000256" key="3">
    <source>
        <dbReference type="ARBA" id="ARBA00023015"/>
    </source>
</evidence>
<dbReference type="PANTHER" id="PTHR23334">
    <property type="entry name" value="CCAAT/ENHANCER BINDING PROTEIN"/>
    <property type="match status" value="1"/>
</dbReference>
<evidence type="ECO:0000313" key="10">
    <source>
        <dbReference type="EMBL" id="SSX23900.1"/>
    </source>
</evidence>
<evidence type="ECO:0000313" key="9">
    <source>
        <dbReference type="EMBL" id="SSX03535.1"/>
    </source>
</evidence>
<dbReference type="InterPro" id="IPR046347">
    <property type="entry name" value="bZIP_sf"/>
</dbReference>
<dbReference type="InterPro" id="IPR031106">
    <property type="entry name" value="C/EBP"/>
</dbReference>
<dbReference type="Pfam" id="PF07716">
    <property type="entry name" value="bZIP_2"/>
    <property type="match status" value="1"/>
</dbReference>
<dbReference type="SUPFAM" id="SSF57959">
    <property type="entry name" value="Leucine zipper domain"/>
    <property type="match status" value="1"/>
</dbReference>
<dbReference type="Gene3D" id="1.20.5.170">
    <property type="match status" value="1"/>
</dbReference>
<keyword evidence="6" id="KW-0539">Nucleus</keyword>
<gene>
    <name evidence="10" type="primary">CSON009809</name>
</gene>
<dbReference type="EMBL" id="UFQS01000392">
    <property type="protein sequence ID" value="SSX03535.1"/>
    <property type="molecule type" value="Genomic_DNA"/>
</dbReference>